<keyword evidence="2" id="KW-0732">Signal</keyword>
<dbReference type="EMBL" id="BAAAMR010000204">
    <property type="protein sequence ID" value="GAA2170697.1"/>
    <property type="molecule type" value="Genomic_DNA"/>
</dbReference>
<accession>A0ABP5M8Y8</accession>
<keyword evidence="4" id="KW-1185">Reference proteome</keyword>
<sequence length="111" mass="11320">MVAQAGLACAVARPPAMALAMNPPGRAALPPQPVGNPELGLAVRRTFRTSATPTRGSGGGWLVAATEGGLDPQVQGSALQPLLSGFCRTQTGGDPDRDCDSRVPPVSGWCR</sequence>
<feature type="signal peptide" evidence="2">
    <location>
        <begin position="1"/>
        <end position="18"/>
    </location>
</feature>
<evidence type="ECO:0000313" key="4">
    <source>
        <dbReference type="Proteomes" id="UP001501020"/>
    </source>
</evidence>
<dbReference type="Proteomes" id="UP001501020">
    <property type="component" value="Unassembled WGS sequence"/>
</dbReference>
<protein>
    <submittedName>
        <fullName evidence="3">Uncharacterized protein</fullName>
    </submittedName>
</protein>
<feature type="chain" id="PRO_5047362363" evidence="2">
    <location>
        <begin position="19"/>
        <end position="111"/>
    </location>
</feature>
<evidence type="ECO:0000256" key="1">
    <source>
        <dbReference type="SAM" id="MobiDB-lite"/>
    </source>
</evidence>
<organism evidence="3 4">
    <name type="scientific">Actinomadura napierensis</name>
    <dbReference type="NCBI Taxonomy" id="267854"/>
    <lineage>
        <taxon>Bacteria</taxon>
        <taxon>Bacillati</taxon>
        <taxon>Actinomycetota</taxon>
        <taxon>Actinomycetes</taxon>
        <taxon>Streptosporangiales</taxon>
        <taxon>Thermomonosporaceae</taxon>
        <taxon>Actinomadura</taxon>
    </lineage>
</organism>
<comment type="caution">
    <text evidence="3">The sequence shown here is derived from an EMBL/GenBank/DDBJ whole genome shotgun (WGS) entry which is preliminary data.</text>
</comment>
<reference evidence="4" key="1">
    <citation type="journal article" date="2019" name="Int. J. Syst. Evol. Microbiol.">
        <title>The Global Catalogue of Microorganisms (GCM) 10K type strain sequencing project: providing services to taxonomists for standard genome sequencing and annotation.</title>
        <authorList>
            <consortium name="The Broad Institute Genomics Platform"/>
            <consortium name="The Broad Institute Genome Sequencing Center for Infectious Disease"/>
            <person name="Wu L."/>
            <person name="Ma J."/>
        </authorList>
    </citation>
    <scope>NUCLEOTIDE SEQUENCE [LARGE SCALE GENOMIC DNA]</scope>
    <source>
        <strain evidence="4">JCM 13850</strain>
    </source>
</reference>
<name>A0ABP5M8Y8_9ACTN</name>
<gene>
    <name evidence="3" type="ORF">GCM10009727_95260</name>
</gene>
<evidence type="ECO:0000256" key="2">
    <source>
        <dbReference type="SAM" id="SignalP"/>
    </source>
</evidence>
<proteinExistence type="predicted"/>
<feature type="region of interest" description="Disordered" evidence="1">
    <location>
        <begin position="89"/>
        <end position="111"/>
    </location>
</feature>
<evidence type="ECO:0000313" key="3">
    <source>
        <dbReference type="EMBL" id="GAA2170697.1"/>
    </source>
</evidence>